<evidence type="ECO:0000256" key="12">
    <source>
        <dbReference type="ARBA" id="ARBA00041185"/>
    </source>
</evidence>
<dbReference type="PANTHER" id="PTHR30474">
    <property type="entry name" value="CELL CYCLE PROTEIN"/>
    <property type="match status" value="1"/>
</dbReference>
<evidence type="ECO:0000256" key="6">
    <source>
        <dbReference type="ARBA" id="ARBA00022984"/>
    </source>
</evidence>
<feature type="transmembrane region" description="Helical" evidence="16">
    <location>
        <begin position="167"/>
        <end position="183"/>
    </location>
</feature>
<keyword evidence="17" id="KW-0131">Cell cycle</keyword>
<keyword evidence="6" id="KW-0573">Peptidoglycan synthesis</keyword>
<proteinExistence type="inferred from homology"/>
<dbReference type="RefSeq" id="WP_205459379.1">
    <property type="nucleotide sequence ID" value="NZ_JAFHKK010000018.1"/>
</dbReference>
<dbReference type="EMBL" id="JAFHKK010000018">
    <property type="protein sequence ID" value="MBN2964831.1"/>
    <property type="molecule type" value="Genomic_DNA"/>
</dbReference>
<reference evidence="17" key="2">
    <citation type="submission" date="2021-02" db="EMBL/GenBank/DDBJ databases">
        <authorList>
            <person name="Merkel A.Y."/>
        </authorList>
    </citation>
    <scope>NUCLEOTIDE SEQUENCE</scope>
    <source>
        <strain evidence="17">T05b</strain>
    </source>
</reference>
<keyword evidence="5" id="KW-0133">Cell shape</keyword>
<keyword evidence="17" id="KW-0132">Cell division</keyword>
<dbReference type="Pfam" id="PF01098">
    <property type="entry name" value="FTSW_RODA_SPOVE"/>
    <property type="match status" value="1"/>
</dbReference>
<dbReference type="EC" id="2.4.99.28" evidence="14"/>
<keyword evidence="3" id="KW-0808">Transferase</keyword>
<evidence type="ECO:0000256" key="16">
    <source>
        <dbReference type="SAM" id="Phobius"/>
    </source>
</evidence>
<feature type="transmembrane region" description="Helical" evidence="16">
    <location>
        <begin position="293"/>
        <end position="313"/>
    </location>
</feature>
<evidence type="ECO:0000256" key="8">
    <source>
        <dbReference type="ARBA" id="ARBA00023136"/>
    </source>
</evidence>
<organism evidence="17 18">
    <name type="scientific">Sulfurospirillum tamanense</name>
    <dbReference type="NCBI Taxonomy" id="2813362"/>
    <lineage>
        <taxon>Bacteria</taxon>
        <taxon>Pseudomonadati</taxon>
        <taxon>Campylobacterota</taxon>
        <taxon>Epsilonproteobacteria</taxon>
        <taxon>Campylobacterales</taxon>
        <taxon>Sulfurospirillaceae</taxon>
        <taxon>Sulfurospirillum</taxon>
    </lineage>
</organism>
<feature type="transmembrane region" description="Helical" evidence="16">
    <location>
        <begin position="190"/>
        <end position="209"/>
    </location>
</feature>
<keyword evidence="7 16" id="KW-1133">Transmembrane helix</keyword>
<comment type="catalytic activity">
    <reaction evidence="15">
        <text>[GlcNAc-(1-&gt;4)-Mur2Ac(oyl-L-Ala-gamma-D-Glu-L-Lys-D-Ala-D-Ala)](n)-di-trans,octa-cis-undecaprenyl diphosphate + beta-D-GlcNAc-(1-&gt;4)-Mur2Ac(oyl-L-Ala-gamma-D-Glu-L-Lys-D-Ala-D-Ala)-di-trans,octa-cis-undecaprenyl diphosphate = [GlcNAc-(1-&gt;4)-Mur2Ac(oyl-L-Ala-gamma-D-Glu-L-Lys-D-Ala-D-Ala)](n+1)-di-trans,octa-cis-undecaprenyl diphosphate + di-trans,octa-cis-undecaprenyl diphosphate + H(+)</text>
        <dbReference type="Rhea" id="RHEA:23708"/>
        <dbReference type="Rhea" id="RHEA-COMP:9602"/>
        <dbReference type="Rhea" id="RHEA-COMP:9603"/>
        <dbReference type="ChEBI" id="CHEBI:15378"/>
        <dbReference type="ChEBI" id="CHEBI:58405"/>
        <dbReference type="ChEBI" id="CHEBI:60033"/>
        <dbReference type="ChEBI" id="CHEBI:78435"/>
        <dbReference type="EC" id="2.4.99.28"/>
    </reaction>
</comment>
<evidence type="ECO:0000256" key="3">
    <source>
        <dbReference type="ARBA" id="ARBA00022679"/>
    </source>
</evidence>
<evidence type="ECO:0000313" key="17">
    <source>
        <dbReference type="EMBL" id="MBN2964831.1"/>
    </source>
</evidence>
<accession>A0ABS2WT43</accession>
<sequence length="387" mass="43023">MATDKTLFYLCSFLIGVGVVFSLSLPVFTVLFYNYSPYHFFIRQFAVGMVGIFIMWGLSNLNPDKYLKGIGFFIFFACILTMSLMHYLPESLVTESGGARRWIRLPGFSIAPVEFFKIGFVYFLAWSFARKLDEEQKSLKDEIKLILPYIGVFILVIYLIAILQNDLGQVIVLALTLAVMAFFAGTSFKFFSLAILGSVLVFTTAVVSSEHRILRIKTWWATIQNMVLSFFPESIASTLRVEDAPEPYQISHSLNAIKHGGLFGEGLGSGIFKLGFLSEVHTDFVLAGITEEIGALGVVCITLIIFVIIYRIFRISGRSQNRVYYLFSLGIGLLIVFSFLMNAYGITSITPIKGIAVPFLSYGGSSLLALCVGIGMVLMVSKKARNP</sequence>
<evidence type="ECO:0000256" key="11">
    <source>
        <dbReference type="ARBA" id="ARBA00038053"/>
    </source>
</evidence>
<comment type="caution">
    <text evidence="17">The sequence shown here is derived from an EMBL/GenBank/DDBJ whole genome shotgun (WGS) entry which is preliminary data.</text>
</comment>
<evidence type="ECO:0000256" key="2">
    <source>
        <dbReference type="ARBA" id="ARBA00022676"/>
    </source>
</evidence>
<evidence type="ECO:0000313" key="18">
    <source>
        <dbReference type="Proteomes" id="UP000703590"/>
    </source>
</evidence>
<keyword evidence="8 16" id="KW-0472">Membrane</keyword>
<protein>
    <recommendedName>
        <fullName evidence="12">Probable peptidoglycan glycosyltransferase FtsW</fullName>
        <ecNumber evidence="14">2.4.99.28</ecNumber>
    </recommendedName>
    <alternativeName>
        <fullName evidence="13">Cell division protein FtsW</fullName>
    </alternativeName>
    <alternativeName>
        <fullName evidence="10">Cell wall polymerase</fullName>
    </alternativeName>
    <alternativeName>
        <fullName evidence="9">Peptidoglycan polymerase</fullName>
    </alternativeName>
</protein>
<keyword evidence="2" id="KW-0328">Glycosyltransferase</keyword>
<evidence type="ECO:0000256" key="13">
    <source>
        <dbReference type="ARBA" id="ARBA00041418"/>
    </source>
</evidence>
<keyword evidence="18" id="KW-1185">Reference proteome</keyword>
<name>A0ABS2WT43_9BACT</name>
<feature type="transmembrane region" description="Helical" evidence="16">
    <location>
        <begin position="38"/>
        <end position="58"/>
    </location>
</feature>
<reference evidence="17" key="1">
    <citation type="submission" date="2021-02" db="EMBL/GenBank/DDBJ databases">
        <title>Sulfurospirillum tamanensis sp. nov.</title>
        <authorList>
            <person name="Frolova A."/>
            <person name="Merkel A."/>
            <person name="Slobodkin A."/>
        </authorList>
    </citation>
    <scope>NUCLEOTIDE SEQUENCE</scope>
    <source>
        <strain evidence="17">T05b</strain>
    </source>
</reference>
<dbReference type="PANTHER" id="PTHR30474:SF2">
    <property type="entry name" value="PEPTIDOGLYCAN GLYCOSYLTRANSFERASE FTSW-RELATED"/>
    <property type="match status" value="1"/>
</dbReference>
<evidence type="ECO:0000256" key="9">
    <source>
        <dbReference type="ARBA" id="ARBA00032370"/>
    </source>
</evidence>
<evidence type="ECO:0000256" key="14">
    <source>
        <dbReference type="ARBA" id="ARBA00044770"/>
    </source>
</evidence>
<feature type="transmembrane region" description="Helical" evidence="16">
    <location>
        <begin position="325"/>
        <end position="347"/>
    </location>
</feature>
<evidence type="ECO:0000256" key="7">
    <source>
        <dbReference type="ARBA" id="ARBA00022989"/>
    </source>
</evidence>
<keyword evidence="4 16" id="KW-0812">Transmembrane</keyword>
<dbReference type="InterPro" id="IPR001182">
    <property type="entry name" value="FtsW/RodA"/>
</dbReference>
<comment type="similarity">
    <text evidence="11">Belongs to the SEDS family. FtsW subfamily.</text>
</comment>
<feature type="transmembrane region" description="Helical" evidence="16">
    <location>
        <begin position="145"/>
        <end position="161"/>
    </location>
</feature>
<comment type="subcellular location">
    <subcellularLocation>
        <location evidence="1">Membrane</location>
        <topology evidence="1">Multi-pass membrane protein</topology>
    </subcellularLocation>
</comment>
<feature type="transmembrane region" description="Helical" evidence="16">
    <location>
        <begin position="108"/>
        <end position="125"/>
    </location>
</feature>
<feature type="transmembrane region" description="Helical" evidence="16">
    <location>
        <begin position="359"/>
        <end position="380"/>
    </location>
</feature>
<dbReference type="GO" id="GO:0051301">
    <property type="term" value="P:cell division"/>
    <property type="evidence" value="ECO:0007669"/>
    <property type="project" value="UniProtKB-KW"/>
</dbReference>
<evidence type="ECO:0000256" key="5">
    <source>
        <dbReference type="ARBA" id="ARBA00022960"/>
    </source>
</evidence>
<evidence type="ECO:0000256" key="1">
    <source>
        <dbReference type="ARBA" id="ARBA00004141"/>
    </source>
</evidence>
<dbReference type="Proteomes" id="UP000703590">
    <property type="component" value="Unassembled WGS sequence"/>
</dbReference>
<evidence type="ECO:0000256" key="4">
    <source>
        <dbReference type="ARBA" id="ARBA00022692"/>
    </source>
</evidence>
<gene>
    <name evidence="17" type="ORF">JWV37_08560</name>
</gene>
<evidence type="ECO:0000256" key="10">
    <source>
        <dbReference type="ARBA" id="ARBA00033270"/>
    </source>
</evidence>
<evidence type="ECO:0000256" key="15">
    <source>
        <dbReference type="ARBA" id="ARBA00049902"/>
    </source>
</evidence>
<feature type="transmembrane region" description="Helical" evidence="16">
    <location>
        <begin position="70"/>
        <end position="88"/>
    </location>
</feature>
<feature type="transmembrane region" description="Helical" evidence="16">
    <location>
        <begin position="7"/>
        <end position="32"/>
    </location>
</feature>